<dbReference type="PANTHER" id="PTHR30483">
    <property type="entry name" value="LEUCINE-SPECIFIC-BINDING PROTEIN"/>
    <property type="match status" value="1"/>
</dbReference>
<gene>
    <name evidence="5" type="ORF">SAMN05660748_1283</name>
</gene>
<evidence type="ECO:0000256" key="2">
    <source>
        <dbReference type="ARBA" id="ARBA00022729"/>
    </source>
</evidence>
<proteinExistence type="inferred from homology"/>
<reference evidence="6" key="1">
    <citation type="submission" date="2017-08" db="EMBL/GenBank/DDBJ databases">
        <authorList>
            <person name="Varghese N."/>
            <person name="Submissions S."/>
        </authorList>
    </citation>
    <scope>NUCLEOTIDE SEQUENCE [LARGE SCALE GENOMIC DNA]</scope>
    <source>
        <strain evidence="6">DSM 4725</strain>
    </source>
</reference>
<evidence type="ECO:0000256" key="3">
    <source>
        <dbReference type="SAM" id="SignalP"/>
    </source>
</evidence>
<dbReference type="EMBL" id="OBQI01000002">
    <property type="protein sequence ID" value="SOC48581.1"/>
    <property type="molecule type" value="Genomic_DNA"/>
</dbReference>
<evidence type="ECO:0000313" key="5">
    <source>
        <dbReference type="EMBL" id="SOC48581.1"/>
    </source>
</evidence>
<dbReference type="InterPro" id="IPR051010">
    <property type="entry name" value="BCAA_transport"/>
</dbReference>
<evidence type="ECO:0000259" key="4">
    <source>
        <dbReference type="Pfam" id="PF13458"/>
    </source>
</evidence>
<keyword evidence="6" id="KW-1185">Reference proteome</keyword>
<dbReference type="PROSITE" id="PS51257">
    <property type="entry name" value="PROKAR_LIPOPROTEIN"/>
    <property type="match status" value="1"/>
</dbReference>
<feature type="signal peptide" evidence="3">
    <location>
        <begin position="1"/>
        <end position="23"/>
    </location>
</feature>
<dbReference type="OrthoDB" id="7337537at2"/>
<dbReference type="PANTHER" id="PTHR30483:SF6">
    <property type="entry name" value="PERIPLASMIC BINDING PROTEIN OF ABC TRANSPORTER FOR NATURAL AMINO ACIDS"/>
    <property type="match status" value="1"/>
</dbReference>
<dbReference type="InterPro" id="IPR028082">
    <property type="entry name" value="Peripla_BP_I"/>
</dbReference>
<feature type="domain" description="Leucine-binding protein" evidence="4">
    <location>
        <begin position="45"/>
        <end position="401"/>
    </location>
</feature>
<protein>
    <submittedName>
        <fullName evidence="5">Amino acid/amide ABC transporter substrate-binding protein, HAAT family</fullName>
    </submittedName>
</protein>
<dbReference type="Pfam" id="PF13458">
    <property type="entry name" value="Peripla_BP_6"/>
    <property type="match status" value="1"/>
</dbReference>
<dbReference type="SUPFAM" id="SSF53822">
    <property type="entry name" value="Periplasmic binding protein-like I"/>
    <property type="match status" value="1"/>
</dbReference>
<dbReference type="Proteomes" id="UP000219435">
    <property type="component" value="Unassembled WGS sequence"/>
</dbReference>
<dbReference type="Gene3D" id="3.40.50.2300">
    <property type="match status" value="2"/>
</dbReference>
<evidence type="ECO:0000256" key="1">
    <source>
        <dbReference type="ARBA" id="ARBA00010062"/>
    </source>
</evidence>
<comment type="similarity">
    <text evidence="1">Belongs to the leucine-binding protein family.</text>
</comment>
<dbReference type="InterPro" id="IPR028081">
    <property type="entry name" value="Leu-bd"/>
</dbReference>
<feature type="chain" id="PRO_5038531688" evidence="3">
    <location>
        <begin position="24"/>
        <end position="427"/>
    </location>
</feature>
<name>A0A285V7U8_9ACTN</name>
<accession>A0A285V7U8</accession>
<sequence length="427" mass="45317">MLRRSGRLTAVAAAGVMVLSACGGGGDDAATAPGGSTGEAASGEPLKIGWLTDATSVTRGTYYPEFEGAQLFFETLNAAGGIDGRPVELVMRDMKIDAELAVTSATDLIQGENVLMLAGGSIEGRMPPVFDVARANETPFLAGHSARPDMFPPEPDPLLFTVGNVFEAMSDARLEIWPKLMEEIGVDGGEIACYIHQAPAAQAVCNRWLDEQVKVTPEFSQGPIVNAPLQTTDFTSFVRPIVDANPAAFFDISIASHAIGVAVAARNLGYEGPIVFSMTATPETDIQQVADQAGGEDLYALSNITSISETDVEEIQRILDAAEEYGTEIDPSSATVNGWLMGMVIADALERCGADCDRAGLRDALEETDLDTQGLTGGPLTYSPTDHMGTRYWTAYRWDDGDGALVRAVDEWTEFDPATDLVAPLAP</sequence>
<organism evidence="5 6">
    <name type="scientific">Blastococcus aggregatus</name>
    <dbReference type="NCBI Taxonomy" id="38502"/>
    <lineage>
        <taxon>Bacteria</taxon>
        <taxon>Bacillati</taxon>
        <taxon>Actinomycetota</taxon>
        <taxon>Actinomycetes</taxon>
        <taxon>Geodermatophilales</taxon>
        <taxon>Geodermatophilaceae</taxon>
        <taxon>Blastococcus</taxon>
    </lineage>
</organism>
<evidence type="ECO:0000313" key="6">
    <source>
        <dbReference type="Proteomes" id="UP000219435"/>
    </source>
</evidence>
<keyword evidence="2 3" id="KW-0732">Signal</keyword>
<dbReference type="AlphaFoldDB" id="A0A285V7U8"/>